<evidence type="ECO:0000313" key="3">
    <source>
        <dbReference type="Proteomes" id="UP000653565"/>
    </source>
</evidence>
<dbReference type="Pfam" id="PF08450">
    <property type="entry name" value="SGL"/>
    <property type="match status" value="1"/>
</dbReference>
<dbReference type="AlphaFoldDB" id="A0A8H4GPK5"/>
<proteinExistence type="predicted"/>
<dbReference type="InterPro" id="IPR052988">
    <property type="entry name" value="Oryzine_lactonohydrolase"/>
</dbReference>
<gene>
    <name evidence="2" type="ORF">CNMCM6805_005906</name>
</gene>
<dbReference type="PANTHER" id="PTHR47064:SF2">
    <property type="entry name" value="SMP-30_GLUCONOLACTONASE_LRE-LIKE REGION DOMAIN-CONTAINING PROTEIN-RELATED"/>
    <property type="match status" value="1"/>
</dbReference>
<feature type="domain" description="SMP-30/Gluconolactonase/LRE-like region" evidence="1">
    <location>
        <begin position="157"/>
        <end position="337"/>
    </location>
</feature>
<dbReference type="InterPro" id="IPR011042">
    <property type="entry name" value="6-blade_b-propeller_TolB-like"/>
</dbReference>
<name>A0A8H4GPK5_9EURO</name>
<accession>A0A8H4GPK5</accession>
<keyword evidence="3" id="KW-1185">Reference proteome</keyword>
<dbReference type="PANTHER" id="PTHR47064">
    <property type="entry name" value="PUTATIVE (AFU_ORTHOLOGUE AFUA_1G08990)-RELATED"/>
    <property type="match status" value="1"/>
</dbReference>
<dbReference type="Gene3D" id="2.120.10.30">
    <property type="entry name" value="TolB, C-terminal domain"/>
    <property type="match status" value="1"/>
</dbReference>
<protein>
    <recommendedName>
        <fullName evidence="1">SMP-30/Gluconolactonase/LRE-like region domain-containing protein</fullName>
    </recommendedName>
</protein>
<sequence length="366" mass="39188">MAGTQDEVAFERHQEEFDAILGSNSPEPHVSILADDSPAGLPLYHEACVYHAPTRSIFVTSNQMPNPSHQPNLATGDKHIKLSRVYDTYQGSSTESNVAKVEDITFPRIDGAMLNGGVNLGPDHILFCAQGSKDPSDPSGIIKVTVPSEGSSVTTSEVVTSSFHGIPFNSVNDVVVHPLDSSIWFTDPQYGFHQGIRLQPQLPNQVYRYDPRNGSIRAVADGFIRPNGLCFSPGLDTLYVTDTGAIHGSPEVPNDPAGPSHIYAFDIVYAGGRTEPQVANRRVFAYAPGKVPDGIKCDTRGNVYAGCGDGIEVWNPSGVLIGTIKVAGGVANFCFGENGVIYACNETRLLRIHLRGEGVKGALLGI</sequence>
<comment type="caution">
    <text evidence="2">The sequence shown here is derived from an EMBL/GenBank/DDBJ whole genome shotgun (WGS) entry which is preliminary data.</text>
</comment>
<dbReference type="Proteomes" id="UP000653565">
    <property type="component" value="Unassembled WGS sequence"/>
</dbReference>
<organism evidence="2 3">
    <name type="scientific">Aspergillus fumigatiaffinis</name>
    <dbReference type="NCBI Taxonomy" id="340414"/>
    <lineage>
        <taxon>Eukaryota</taxon>
        <taxon>Fungi</taxon>
        <taxon>Dikarya</taxon>
        <taxon>Ascomycota</taxon>
        <taxon>Pezizomycotina</taxon>
        <taxon>Eurotiomycetes</taxon>
        <taxon>Eurotiomycetidae</taxon>
        <taxon>Eurotiales</taxon>
        <taxon>Aspergillaceae</taxon>
        <taxon>Aspergillus</taxon>
        <taxon>Aspergillus subgen. Fumigati</taxon>
    </lineage>
</organism>
<dbReference type="InterPro" id="IPR013658">
    <property type="entry name" value="SGL"/>
</dbReference>
<dbReference type="SUPFAM" id="SSF63829">
    <property type="entry name" value="Calcium-dependent phosphotriesterase"/>
    <property type="match status" value="1"/>
</dbReference>
<evidence type="ECO:0000313" key="2">
    <source>
        <dbReference type="EMBL" id="KAF4239247.1"/>
    </source>
</evidence>
<evidence type="ECO:0000259" key="1">
    <source>
        <dbReference type="Pfam" id="PF08450"/>
    </source>
</evidence>
<dbReference type="EMBL" id="JAAAPX010000033">
    <property type="protein sequence ID" value="KAF4239247.1"/>
    <property type="molecule type" value="Genomic_DNA"/>
</dbReference>
<dbReference type="OrthoDB" id="423498at2759"/>
<reference evidence="2" key="1">
    <citation type="journal article" date="2020" name="bioRxiv">
        <title>Genomic and phenotypic heterogeneity of clinical isolates of the human pathogens Aspergillus fumigatus, Aspergillus lentulus and Aspergillus fumigatiaffinis.</title>
        <authorList>
            <person name="dos Santos R.A.C."/>
            <person name="Steenwyk J.L."/>
            <person name="Rivero-Menendez O."/>
            <person name="Mead M.E."/>
            <person name="Silva L.P."/>
            <person name="Bastos R.W."/>
            <person name="Alastruey-Izquierdo A."/>
            <person name="Goldman G.H."/>
            <person name="Rokas A."/>
        </authorList>
    </citation>
    <scope>NUCLEOTIDE SEQUENCE</scope>
    <source>
        <strain evidence="2">CNM-CM6805</strain>
    </source>
</reference>
<reference evidence="2" key="2">
    <citation type="submission" date="2020-04" db="EMBL/GenBank/DDBJ databases">
        <authorList>
            <person name="Santos R.A.C."/>
            <person name="Steenwyk J.L."/>
            <person name="Rivero-Menendez O."/>
            <person name="Mead M.E."/>
            <person name="Silva L.P."/>
            <person name="Bastos R.W."/>
            <person name="Alastruey-Izquierdo A."/>
            <person name="Goldman G.H."/>
            <person name="Rokas A."/>
        </authorList>
    </citation>
    <scope>NUCLEOTIDE SEQUENCE</scope>
    <source>
        <strain evidence="2">CNM-CM6805</strain>
    </source>
</reference>